<keyword evidence="2" id="KW-0521">NADP</keyword>
<dbReference type="InterPro" id="IPR020471">
    <property type="entry name" value="AKR"/>
</dbReference>
<name>A0A8T3VJ31_9EURY</name>
<gene>
    <name evidence="5" type="ORF">E7Z74_01265</name>
</gene>
<evidence type="ECO:0000256" key="1">
    <source>
        <dbReference type="ARBA" id="ARBA00007905"/>
    </source>
</evidence>
<evidence type="ECO:0000259" key="4">
    <source>
        <dbReference type="Pfam" id="PF00248"/>
    </source>
</evidence>
<keyword evidence="3" id="KW-0560">Oxidoreductase</keyword>
<comment type="similarity">
    <text evidence="1">Belongs to the aldo/keto reductase family.</text>
</comment>
<evidence type="ECO:0000256" key="3">
    <source>
        <dbReference type="ARBA" id="ARBA00023002"/>
    </source>
</evidence>
<dbReference type="InterPro" id="IPR036812">
    <property type="entry name" value="NAD(P)_OxRdtase_dom_sf"/>
</dbReference>
<dbReference type="PIRSF" id="PIRSF000097">
    <property type="entry name" value="AKR"/>
    <property type="match status" value="1"/>
</dbReference>
<dbReference type="InterPro" id="IPR023210">
    <property type="entry name" value="NADP_OxRdtase_dom"/>
</dbReference>
<protein>
    <submittedName>
        <fullName evidence="5">Aldo/keto reductase</fullName>
    </submittedName>
</protein>
<accession>A0A8T3VJ31</accession>
<dbReference type="PANTHER" id="PTHR43827">
    <property type="entry name" value="2,5-DIKETO-D-GLUCONIC ACID REDUCTASE"/>
    <property type="match status" value="1"/>
</dbReference>
<dbReference type="AlphaFoldDB" id="A0A8T3VJ31"/>
<comment type="caution">
    <text evidence="5">The sequence shown here is derived from an EMBL/GenBank/DDBJ whole genome shotgun (WGS) entry which is preliminary data.</text>
</comment>
<dbReference type="FunFam" id="3.20.20.100:FF:000015">
    <property type="entry name" value="Oxidoreductase, aldo/keto reductase family"/>
    <property type="match status" value="1"/>
</dbReference>
<evidence type="ECO:0000256" key="2">
    <source>
        <dbReference type="ARBA" id="ARBA00022857"/>
    </source>
</evidence>
<dbReference type="EMBL" id="SUTF01000002">
    <property type="protein sequence ID" value="MBE6509890.1"/>
    <property type="molecule type" value="Genomic_DNA"/>
</dbReference>
<organism evidence="5 6">
    <name type="scientific">Methanobrevibacter millerae</name>
    <dbReference type="NCBI Taxonomy" id="230361"/>
    <lineage>
        <taxon>Archaea</taxon>
        <taxon>Methanobacteriati</taxon>
        <taxon>Methanobacteriota</taxon>
        <taxon>Methanomada group</taxon>
        <taxon>Methanobacteria</taxon>
        <taxon>Methanobacteriales</taxon>
        <taxon>Methanobacteriaceae</taxon>
        <taxon>Methanobrevibacter</taxon>
    </lineage>
</organism>
<proteinExistence type="inferred from homology"/>
<sequence length="290" mass="33632">MKLKKLNNNEKIPFISYGVYEIKPKKTKKAVLNALNVGYTSIDNAQVYYNEKEVGNAIKESGIPREELYLTSKNWVSNSGYEKTIKAVNKTLQDLQTDYLDLLLIHQPFGDYYGSYRAFQDLQKEGTVLSIGVSNFDSVRLVDLTMNFDIFPQINQVETTPYFQQYEANKIMNKLGVVHQSWGPLSEGLDNLFENPILLEIAEKYDKSTVQIILRWLIDRDIPFSCRSVKTDRMEENIDIFDFNLNKKEIEKIKELDRGKSPFNDYDDPETAEEFNSEVISDSKFNFSLF</sequence>
<feature type="domain" description="NADP-dependent oxidoreductase" evidence="4">
    <location>
        <begin position="21"/>
        <end position="257"/>
    </location>
</feature>
<evidence type="ECO:0000313" key="6">
    <source>
        <dbReference type="Proteomes" id="UP000713479"/>
    </source>
</evidence>
<evidence type="ECO:0000313" key="5">
    <source>
        <dbReference type="EMBL" id="MBE6509890.1"/>
    </source>
</evidence>
<dbReference type="GO" id="GO:0016616">
    <property type="term" value="F:oxidoreductase activity, acting on the CH-OH group of donors, NAD or NADP as acceptor"/>
    <property type="evidence" value="ECO:0007669"/>
    <property type="project" value="UniProtKB-ARBA"/>
</dbReference>
<dbReference type="PANTHER" id="PTHR43827:SF3">
    <property type="entry name" value="NADP-DEPENDENT OXIDOREDUCTASE DOMAIN-CONTAINING PROTEIN"/>
    <property type="match status" value="1"/>
</dbReference>
<dbReference type="SUPFAM" id="SSF51430">
    <property type="entry name" value="NAD(P)-linked oxidoreductase"/>
    <property type="match status" value="1"/>
</dbReference>
<reference evidence="5" key="1">
    <citation type="submission" date="2019-04" db="EMBL/GenBank/DDBJ databases">
        <title>Evolution of Biomass-Degrading Anaerobic Consortia Revealed by Metagenomics.</title>
        <authorList>
            <person name="Peng X."/>
        </authorList>
    </citation>
    <scope>NUCLEOTIDE SEQUENCE</scope>
    <source>
        <strain evidence="5">SIG13</strain>
    </source>
</reference>
<dbReference type="PRINTS" id="PR00069">
    <property type="entry name" value="ALDKETRDTASE"/>
</dbReference>
<dbReference type="Proteomes" id="UP000713479">
    <property type="component" value="Unassembled WGS sequence"/>
</dbReference>
<dbReference type="Pfam" id="PF00248">
    <property type="entry name" value="Aldo_ket_red"/>
    <property type="match status" value="1"/>
</dbReference>
<dbReference type="Gene3D" id="3.20.20.100">
    <property type="entry name" value="NADP-dependent oxidoreductase domain"/>
    <property type="match status" value="1"/>
</dbReference>